<dbReference type="InterPro" id="IPR009799">
    <property type="entry name" value="EthD_dom"/>
</dbReference>
<dbReference type="RefSeq" id="WP_189536330.1">
    <property type="nucleotide sequence ID" value="NZ_BMYX01000023.1"/>
</dbReference>
<organism evidence="2 3">
    <name type="scientific">Paludibacterium paludis</name>
    <dbReference type="NCBI Taxonomy" id="1225769"/>
    <lineage>
        <taxon>Bacteria</taxon>
        <taxon>Pseudomonadati</taxon>
        <taxon>Pseudomonadota</taxon>
        <taxon>Betaproteobacteria</taxon>
        <taxon>Neisseriales</taxon>
        <taxon>Chromobacteriaceae</taxon>
        <taxon>Paludibacterium</taxon>
    </lineage>
</organism>
<reference evidence="2" key="1">
    <citation type="journal article" date="2014" name="Int. J. Syst. Evol. Microbiol.">
        <title>Complete genome sequence of Corynebacterium casei LMG S-19264T (=DSM 44701T), isolated from a smear-ripened cheese.</title>
        <authorList>
            <consortium name="US DOE Joint Genome Institute (JGI-PGF)"/>
            <person name="Walter F."/>
            <person name="Albersmeier A."/>
            <person name="Kalinowski J."/>
            <person name="Ruckert C."/>
        </authorList>
    </citation>
    <scope>NUCLEOTIDE SEQUENCE</scope>
    <source>
        <strain evidence="2">KCTC 32182</strain>
    </source>
</reference>
<protein>
    <recommendedName>
        <fullName evidence="1">EthD domain-containing protein</fullName>
    </recommendedName>
</protein>
<dbReference type="Pfam" id="PF07110">
    <property type="entry name" value="EthD"/>
    <property type="match status" value="1"/>
</dbReference>
<dbReference type="NCBIfam" id="TIGR02118">
    <property type="entry name" value="EthD family reductase"/>
    <property type="match status" value="1"/>
</dbReference>
<dbReference type="PANTHER" id="PTHR40260">
    <property type="entry name" value="BLR8190 PROTEIN"/>
    <property type="match status" value="1"/>
</dbReference>
<evidence type="ECO:0000313" key="3">
    <source>
        <dbReference type="Proteomes" id="UP000645257"/>
    </source>
</evidence>
<dbReference type="PANTHER" id="PTHR40260:SF2">
    <property type="entry name" value="BLR8190 PROTEIN"/>
    <property type="match status" value="1"/>
</dbReference>
<dbReference type="AlphaFoldDB" id="A0A918P6L5"/>
<dbReference type="EMBL" id="BMYX01000023">
    <property type="protein sequence ID" value="GGY26662.1"/>
    <property type="molecule type" value="Genomic_DNA"/>
</dbReference>
<dbReference type="Gene3D" id="3.30.70.100">
    <property type="match status" value="1"/>
</dbReference>
<evidence type="ECO:0000313" key="2">
    <source>
        <dbReference type="EMBL" id="GGY26662.1"/>
    </source>
</evidence>
<dbReference type="GO" id="GO:0016491">
    <property type="term" value="F:oxidoreductase activity"/>
    <property type="evidence" value="ECO:0007669"/>
    <property type="project" value="InterPro"/>
</dbReference>
<name>A0A918P6L5_9NEIS</name>
<sequence length="105" mass="11265">MITISILYPSAPGARFDMDYYLSTHMPMAVACLGGHPGYLGVSVSRGEATLPSGSPAAFVAICEFRFASREAFMEAFAPHAERLQGDLPNYTDILPLIQAGQVVL</sequence>
<accession>A0A918P6L5</accession>
<evidence type="ECO:0000259" key="1">
    <source>
        <dbReference type="Pfam" id="PF07110"/>
    </source>
</evidence>
<reference evidence="2" key="2">
    <citation type="submission" date="2020-09" db="EMBL/GenBank/DDBJ databases">
        <authorList>
            <person name="Sun Q."/>
            <person name="Kim S."/>
        </authorList>
    </citation>
    <scope>NUCLEOTIDE SEQUENCE</scope>
    <source>
        <strain evidence="2">KCTC 32182</strain>
    </source>
</reference>
<dbReference type="InterPro" id="IPR011008">
    <property type="entry name" value="Dimeric_a/b-barrel"/>
</dbReference>
<dbReference type="Proteomes" id="UP000645257">
    <property type="component" value="Unassembled WGS sequence"/>
</dbReference>
<comment type="caution">
    <text evidence="2">The sequence shown here is derived from an EMBL/GenBank/DDBJ whole genome shotgun (WGS) entry which is preliminary data.</text>
</comment>
<keyword evidence="3" id="KW-1185">Reference proteome</keyword>
<dbReference type="SUPFAM" id="SSF54909">
    <property type="entry name" value="Dimeric alpha+beta barrel"/>
    <property type="match status" value="1"/>
</dbReference>
<proteinExistence type="predicted"/>
<feature type="domain" description="EthD" evidence="1">
    <location>
        <begin position="18"/>
        <end position="93"/>
    </location>
</feature>
<gene>
    <name evidence="2" type="ORF">GCM10011289_32780</name>
</gene>